<evidence type="ECO:0000256" key="1">
    <source>
        <dbReference type="SAM" id="MobiDB-lite"/>
    </source>
</evidence>
<evidence type="ECO:0000313" key="4">
    <source>
        <dbReference type="Proteomes" id="UP001642464"/>
    </source>
</evidence>
<sequence length="690" mass="76663">MRSLTAQMPSHTSPGTHPPLREPALKAVALKACAFPTGASTANTSFRVASSSIVRARASLSLKSQWHVSLPVPRSSLKASAQIPPVGRSRPPGLNRTVTNSELLEESEERDGSEAWQGVNRAERGTGGGHRRSEKRAQLPRTRGCGRQRTQKRPAEDMEGSGALDERHVSSHRRTCVVPVPQPFDGDKIEEVRKPLRELIEFVDSNRGTLIRKGVDGQAAQAAVKDLCELQIEEQPSDRKRKYETSTVRLAVMGKPGRGKSLFLNLLLDSEIFKSGITSGGEGLTTTPVVLRYGKEFKLFQVFAESEVGFLPLTVSPSKDQDPDDGDGLRNPLQEALEKRAKECRAESEELLWTSTAASSPKSQLQEMWKTKNTHDNDAKMEYFIVEAPIQTLEDLHLEVVDLPGYGDEAEGKTRREGQIQRALADVDVILAAQYNDRGQVPRGVQHAVGWGDAALEAGLPKELLVLPHIGGDPSAYKKLMDDGVFVVPMRNVVEDPLLRDSNVKNIREYTHNMLKDFRARRACHLAQEQCRRGYGFAKFLRRAKRLGTRIDVTDAKLVMETFEALLTTNSKTIQVDDSGRDQALPKALLDAIQNHRLNYQEETANLGNSEDFVRVAGSERPRKTGMRVLENVMRAVNGVIAAVNKTTKRNRRPWSLLQGKKMLAKFIKAYLDVYVNTMENQLKKAAESM</sequence>
<evidence type="ECO:0000259" key="2">
    <source>
        <dbReference type="Pfam" id="PF00350"/>
    </source>
</evidence>
<evidence type="ECO:0000313" key="3">
    <source>
        <dbReference type="EMBL" id="CAK9007634.1"/>
    </source>
</evidence>
<dbReference type="CDD" id="cd00882">
    <property type="entry name" value="Ras_like_GTPase"/>
    <property type="match status" value="1"/>
</dbReference>
<dbReference type="Pfam" id="PF00350">
    <property type="entry name" value="Dynamin_N"/>
    <property type="match status" value="1"/>
</dbReference>
<feature type="non-terminal residue" evidence="3">
    <location>
        <position position="690"/>
    </location>
</feature>
<gene>
    <name evidence="3" type="ORF">SCF082_LOCUS9535</name>
</gene>
<dbReference type="InterPro" id="IPR045063">
    <property type="entry name" value="Dynamin_N"/>
</dbReference>
<feature type="region of interest" description="Disordered" evidence="1">
    <location>
        <begin position="1"/>
        <end position="21"/>
    </location>
</feature>
<dbReference type="EMBL" id="CAXAMM010005556">
    <property type="protein sequence ID" value="CAK9007634.1"/>
    <property type="molecule type" value="Genomic_DNA"/>
</dbReference>
<reference evidence="3 4" key="1">
    <citation type="submission" date="2024-02" db="EMBL/GenBank/DDBJ databases">
        <authorList>
            <person name="Chen Y."/>
            <person name="Shah S."/>
            <person name="Dougan E. K."/>
            <person name="Thang M."/>
            <person name="Chan C."/>
        </authorList>
    </citation>
    <scope>NUCLEOTIDE SEQUENCE [LARGE SCALE GENOMIC DNA]</scope>
</reference>
<dbReference type="SUPFAM" id="SSF52540">
    <property type="entry name" value="P-loop containing nucleoside triphosphate hydrolases"/>
    <property type="match status" value="1"/>
</dbReference>
<dbReference type="Gene3D" id="3.40.50.300">
    <property type="entry name" value="P-loop containing nucleotide triphosphate hydrolases"/>
    <property type="match status" value="1"/>
</dbReference>
<dbReference type="InterPro" id="IPR027417">
    <property type="entry name" value="P-loop_NTPase"/>
</dbReference>
<comment type="caution">
    <text evidence="3">The sequence shown here is derived from an EMBL/GenBank/DDBJ whole genome shotgun (WGS) entry which is preliminary data.</text>
</comment>
<feature type="compositionally biased region" description="Polar residues" evidence="1">
    <location>
        <begin position="1"/>
        <end position="15"/>
    </location>
</feature>
<keyword evidence="4" id="KW-1185">Reference proteome</keyword>
<organism evidence="3 4">
    <name type="scientific">Durusdinium trenchii</name>
    <dbReference type="NCBI Taxonomy" id="1381693"/>
    <lineage>
        <taxon>Eukaryota</taxon>
        <taxon>Sar</taxon>
        <taxon>Alveolata</taxon>
        <taxon>Dinophyceae</taxon>
        <taxon>Suessiales</taxon>
        <taxon>Symbiodiniaceae</taxon>
        <taxon>Durusdinium</taxon>
    </lineage>
</organism>
<protein>
    <recommendedName>
        <fullName evidence="2">Dynamin N-terminal domain-containing protein</fullName>
    </recommendedName>
</protein>
<name>A0ABP0IZW1_9DINO</name>
<feature type="domain" description="Dynamin N-terminal" evidence="2">
    <location>
        <begin position="250"/>
        <end position="434"/>
    </location>
</feature>
<proteinExistence type="predicted"/>
<accession>A0ABP0IZW1</accession>
<dbReference type="Proteomes" id="UP001642464">
    <property type="component" value="Unassembled WGS sequence"/>
</dbReference>
<feature type="region of interest" description="Disordered" evidence="1">
    <location>
        <begin position="77"/>
        <end position="180"/>
    </location>
</feature>